<evidence type="ECO:0000259" key="2">
    <source>
        <dbReference type="Pfam" id="PF12849"/>
    </source>
</evidence>
<dbReference type="PANTHER" id="PTHR30570:SF1">
    <property type="entry name" value="PHOSPHATE-BINDING PROTEIN PSTS"/>
    <property type="match status" value="1"/>
</dbReference>
<dbReference type="RefSeq" id="WP_039138451.1">
    <property type="nucleotide sequence ID" value="NZ_JSVC01000007.1"/>
</dbReference>
<feature type="domain" description="PBP" evidence="2">
    <location>
        <begin position="34"/>
        <end position="277"/>
    </location>
</feature>
<dbReference type="Pfam" id="PF12849">
    <property type="entry name" value="PBP_like_2"/>
    <property type="match status" value="1"/>
</dbReference>
<keyword evidence="4" id="KW-1185">Reference proteome</keyword>
<dbReference type="PANTHER" id="PTHR30570">
    <property type="entry name" value="PERIPLASMIC PHOSPHATE BINDING COMPONENT OF PHOSPHATE ABC TRANSPORTER"/>
    <property type="match status" value="1"/>
</dbReference>
<dbReference type="STRING" id="1349421.OI18_07145"/>
<evidence type="ECO:0000313" key="4">
    <source>
        <dbReference type="Proteomes" id="UP000031408"/>
    </source>
</evidence>
<evidence type="ECO:0000256" key="1">
    <source>
        <dbReference type="ARBA" id="ARBA00022729"/>
    </source>
</evidence>
<evidence type="ECO:0000313" key="3">
    <source>
        <dbReference type="EMBL" id="KIC95367.1"/>
    </source>
</evidence>
<accession>A0A0C1L5G9</accession>
<sequence>MHKRLKQWMMAASAIMLFSNCNNGPVTYRNDTLRTGTIHISVDESFKPVIDSQIKVFESSFEGAHVIAHYKPEAECIKDLLVDSIRMVIITRPLMPVEEQRLRDTLSFIPVQGRIAYDAVTVLVNRQSKDSILTTDDLRQILDGTSKLPLRPVMDGLAATSTVRYAIDSILRGKPLSSKVTAATSSQGVIEYVADQKDAIGFVGVSWIGNPEDSAQLSFQKKVTIASLRCETCPEEAYVKPYQANIATLRYPLVRGLHYILKENYEGLGSGFTNFLIYERGQLIFRRAYLWPARMKFEIRNAGIDE</sequence>
<proteinExistence type="predicted"/>
<dbReference type="Gene3D" id="3.40.190.10">
    <property type="entry name" value="Periplasmic binding protein-like II"/>
    <property type="match status" value="2"/>
</dbReference>
<gene>
    <name evidence="3" type="ORF">OI18_07145</name>
</gene>
<reference evidence="3 4" key="1">
    <citation type="submission" date="2014-11" db="EMBL/GenBank/DDBJ databases">
        <title>Genome sequence of Flavihumibacter solisilvae 3-3.</title>
        <authorList>
            <person name="Zhou G."/>
            <person name="Li M."/>
            <person name="Wang G."/>
        </authorList>
    </citation>
    <scope>NUCLEOTIDE SEQUENCE [LARGE SCALE GENOMIC DNA]</scope>
    <source>
        <strain evidence="3 4">3-3</strain>
    </source>
</reference>
<dbReference type="InterPro" id="IPR050811">
    <property type="entry name" value="Phosphate_ABC_transporter"/>
</dbReference>
<dbReference type="EMBL" id="JSVC01000007">
    <property type="protein sequence ID" value="KIC95367.1"/>
    <property type="molecule type" value="Genomic_DNA"/>
</dbReference>
<dbReference type="InterPro" id="IPR024370">
    <property type="entry name" value="PBP_domain"/>
</dbReference>
<dbReference type="SUPFAM" id="SSF53850">
    <property type="entry name" value="Periplasmic binding protein-like II"/>
    <property type="match status" value="1"/>
</dbReference>
<dbReference type="Proteomes" id="UP000031408">
    <property type="component" value="Unassembled WGS sequence"/>
</dbReference>
<organism evidence="3 4">
    <name type="scientific">Flavihumibacter solisilvae</name>
    <dbReference type="NCBI Taxonomy" id="1349421"/>
    <lineage>
        <taxon>Bacteria</taxon>
        <taxon>Pseudomonadati</taxon>
        <taxon>Bacteroidota</taxon>
        <taxon>Chitinophagia</taxon>
        <taxon>Chitinophagales</taxon>
        <taxon>Chitinophagaceae</taxon>
        <taxon>Flavihumibacter</taxon>
    </lineage>
</organism>
<name>A0A0C1L5G9_9BACT</name>
<comment type="caution">
    <text evidence="3">The sequence shown here is derived from an EMBL/GenBank/DDBJ whole genome shotgun (WGS) entry which is preliminary data.</text>
</comment>
<dbReference type="OrthoDB" id="1450880at2"/>
<protein>
    <recommendedName>
        <fullName evidence="2">PBP domain-containing protein</fullName>
    </recommendedName>
</protein>
<dbReference type="AlphaFoldDB" id="A0A0C1L5G9"/>
<keyword evidence="1" id="KW-0732">Signal</keyword>